<evidence type="ECO:0008006" key="5">
    <source>
        <dbReference type="Google" id="ProtNLM"/>
    </source>
</evidence>
<name>A0A4S4LPR9_9AGAM</name>
<accession>A0A4S4LPR9</accession>
<keyword evidence="2" id="KW-1133">Transmembrane helix</keyword>
<organism evidence="3 4">
    <name type="scientific">Bondarzewia mesenterica</name>
    <dbReference type="NCBI Taxonomy" id="1095465"/>
    <lineage>
        <taxon>Eukaryota</taxon>
        <taxon>Fungi</taxon>
        <taxon>Dikarya</taxon>
        <taxon>Basidiomycota</taxon>
        <taxon>Agaricomycotina</taxon>
        <taxon>Agaricomycetes</taxon>
        <taxon>Russulales</taxon>
        <taxon>Bondarzewiaceae</taxon>
        <taxon>Bondarzewia</taxon>
    </lineage>
</organism>
<keyword evidence="2" id="KW-0812">Transmembrane</keyword>
<dbReference type="AlphaFoldDB" id="A0A4S4LPR9"/>
<evidence type="ECO:0000256" key="1">
    <source>
        <dbReference type="SAM" id="MobiDB-lite"/>
    </source>
</evidence>
<keyword evidence="2" id="KW-0472">Membrane</keyword>
<comment type="caution">
    <text evidence="3">The sequence shown here is derived from an EMBL/GenBank/DDBJ whole genome shotgun (WGS) entry which is preliminary data.</text>
</comment>
<dbReference type="Proteomes" id="UP000310158">
    <property type="component" value="Unassembled WGS sequence"/>
</dbReference>
<proteinExistence type="predicted"/>
<feature type="transmembrane region" description="Helical" evidence="2">
    <location>
        <begin position="142"/>
        <end position="164"/>
    </location>
</feature>
<gene>
    <name evidence="3" type="ORF">EW146_g6029</name>
</gene>
<dbReference type="OrthoDB" id="10595842at2759"/>
<evidence type="ECO:0000256" key="2">
    <source>
        <dbReference type="SAM" id="Phobius"/>
    </source>
</evidence>
<keyword evidence="4" id="KW-1185">Reference proteome</keyword>
<dbReference type="EMBL" id="SGPL01000288">
    <property type="protein sequence ID" value="THH14282.1"/>
    <property type="molecule type" value="Genomic_DNA"/>
</dbReference>
<evidence type="ECO:0000313" key="4">
    <source>
        <dbReference type="Proteomes" id="UP000310158"/>
    </source>
</evidence>
<feature type="transmembrane region" description="Helical" evidence="2">
    <location>
        <begin position="509"/>
        <end position="530"/>
    </location>
</feature>
<evidence type="ECO:0000313" key="3">
    <source>
        <dbReference type="EMBL" id="THH14282.1"/>
    </source>
</evidence>
<feature type="region of interest" description="Disordered" evidence="1">
    <location>
        <begin position="632"/>
        <end position="651"/>
    </location>
</feature>
<sequence length="651" mass="72063">MEPRSHSTRTNPFVLGWRKSLRYYLWTASLAVLVIGCNVAVLWANIHTFRLGYAIIHSNTRFLTDDNFIAVIHQVGGLLDYATRALSALALSQLWCRRLCESVAGIGLAELQTLEIPTSVFSIGIVFTNLIRRNLPSATPTYIFIMISGIMLHTYATAIVTLSVPTLDTLYYPPRSFSYVERPFLSDQNPEKLCKSPKVKGCLGATMAANTMVGVLLFDTDGADPTQWTIVNTEYSFGLTMYNFLGPSNNLNLTAGAALIGNNMGTLDGLLNSDASAPDLYDSVAFNVTVNTTIPIVISQCIKLEWPVVSNLTIDNHTYHLPIPVSLLDAENIVGQVTTDDISMVVSYRSANSSSNIHCAINLGLRNGSMRIESSATDPKTYAHALFEPWGWTNASTELSRAQIPIGPFARVWLEGMGWSSTPTRNEMSTFLSASVQDAGLNSTSQDFVDGTPFADEYMLVMLASGISTAFPPEIPPSDSHTDRQNISTRSYTLSKTEYYVGRRSPLRYFLAVIIYYNCMFVCWCLYVIFGYRRGWFPDWTERSALACLALSSPPEKKCRESADGEVRKKVYQELRLSLKNGDKMGEVCLTYWIGGEVDYERQRPSASSQLTAQAIIRFTTTEVLKKDRLSGSSSGRIAWPSPTAVQTPLL</sequence>
<protein>
    <recommendedName>
        <fullName evidence="5">Transmembrane protein</fullName>
    </recommendedName>
</protein>
<reference evidence="3 4" key="1">
    <citation type="submission" date="2019-02" db="EMBL/GenBank/DDBJ databases">
        <title>Genome sequencing of the rare red list fungi Bondarzewia mesenterica.</title>
        <authorList>
            <person name="Buettner E."/>
            <person name="Kellner H."/>
        </authorList>
    </citation>
    <scope>NUCLEOTIDE SEQUENCE [LARGE SCALE GENOMIC DNA]</scope>
    <source>
        <strain evidence="3 4">DSM 108281</strain>
    </source>
</reference>
<feature type="transmembrane region" description="Helical" evidence="2">
    <location>
        <begin position="23"/>
        <end position="44"/>
    </location>
</feature>